<accession>A0ABP7YIT0</accession>
<protein>
    <submittedName>
        <fullName evidence="6">23S rRNA (Adenine(1618)-N(6))-methyltransferase RlmF</fullName>
    </submittedName>
</protein>
<evidence type="ECO:0000256" key="4">
    <source>
        <dbReference type="ARBA" id="ARBA00022679"/>
    </source>
</evidence>
<evidence type="ECO:0000256" key="1">
    <source>
        <dbReference type="ARBA" id="ARBA00022490"/>
    </source>
</evidence>
<dbReference type="RefSeq" id="WP_344673729.1">
    <property type="nucleotide sequence ID" value="NZ_BAAAZI010000006.1"/>
</dbReference>
<keyword evidence="3" id="KW-0489">Methyltransferase</keyword>
<dbReference type="InterPro" id="IPR016909">
    <property type="entry name" value="rRNA_lsu_MeTfrase_F"/>
</dbReference>
<evidence type="ECO:0000256" key="5">
    <source>
        <dbReference type="ARBA" id="ARBA00022691"/>
    </source>
</evidence>
<dbReference type="CDD" id="cd02440">
    <property type="entry name" value="AdoMet_MTases"/>
    <property type="match status" value="1"/>
</dbReference>
<evidence type="ECO:0000256" key="2">
    <source>
        <dbReference type="ARBA" id="ARBA00022552"/>
    </source>
</evidence>
<keyword evidence="4" id="KW-0808">Transferase</keyword>
<gene>
    <name evidence="6" type="primary">rlmF</name>
    <name evidence="6" type="ORF">GCM10022216_12180</name>
</gene>
<keyword evidence="7" id="KW-1185">Reference proteome</keyword>
<dbReference type="Gene3D" id="3.40.50.150">
    <property type="entry name" value="Vaccinia Virus protein VP39"/>
    <property type="match status" value="1"/>
</dbReference>
<comment type="caution">
    <text evidence="6">The sequence shown here is derived from an EMBL/GenBank/DDBJ whole genome shotgun (WGS) entry which is preliminary data.</text>
</comment>
<evidence type="ECO:0000256" key="3">
    <source>
        <dbReference type="ARBA" id="ARBA00022603"/>
    </source>
</evidence>
<dbReference type="InterPro" id="IPR010286">
    <property type="entry name" value="METTL16/RlmF"/>
</dbReference>
<keyword evidence="1" id="KW-0963">Cytoplasm</keyword>
<reference evidence="7" key="1">
    <citation type="journal article" date="2019" name="Int. J. Syst. Evol. Microbiol.">
        <title>The Global Catalogue of Microorganisms (GCM) 10K type strain sequencing project: providing services to taxonomists for standard genome sequencing and annotation.</title>
        <authorList>
            <consortium name="The Broad Institute Genomics Platform"/>
            <consortium name="The Broad Institute Genome Sequencing Center for Infectious Disease"/>
            <person name="Wu L."/>
            <person name="Ma J."/>
        </authorList>
    </citation>
    <scope>NUCLEOTIDE SEQUENCE [LARGE SCALE GENOMIC DNA]</scope>
    <source>
        <strain evidence="7">JCM 16704</strain>
    </source>
</reference>
<dbReference type="PANTHER" id="PTHR13393:SF0">
    <property type="entry name" value="RNA N6-ADENOSINE-METHYLTRANSFERASE METTL16"/>
    <property type="match status" value="1"/>
</dbReference>
<keyword evidence="2" id="KW-0698">rRNA processing</keyword>
<dbReference type="SUPFAM" id="SSF53335">
    <property type="entry name" value="S-adenosyl-L-methionine-dependent methyltransferases"/>
    <property type="match status" value="1"/>
</dbReference>
<evidence type="ECO:0000313" key="7">
    <source>
        <dbReference type="Proteomes" id="UP001500101"/>
    </source>
</evidence>
<dbReference type="Pfam" id="PF05971">
    <property type="entry name" value="Methyltransf_10"/>
    <property type="match status" value="1"/>
</dbReference>
<organism evidence="6 7">
    <name type="scientific">Sphingobacterium kyonggiense</name>
    <dbReference type="NCBI Taxonomy" id="714075"/>
    <lineage>
        <taxon>Bacteria</taxon>
        <taxon>Pseudomonadati</taxon>
        <taxon>Bacteroidota</taxon>
        <taxon>Sphingobacteriia</taxon>
        <taxon>Sphingobacteriales</taxon>
        <taxon>Sphingobacteriaceae</taxon>
        <taxon>Sphingobacterium</taxon>
    </lineage>
</organism>
<dbReference type="PIRSF" id="PIRSF029038">
    <property type="entry name" value="Mtase_YbiN_prd"/>
    <property type="match status" value="1"/>
</dbReference>
<dbReference type="NCBIfam" id="NF008725">
    <property type="entry name" value="PRK11727.1"/>
    <property type="match status" value="1"/>
</dbReference>
<name>A0ABP7YIT0_9SPHI</name>
<dbReference type="InterPro" id="IPR029063">
    <property type="entry name" value="SAM-dependent_MTases_sf"/>
</dbReference>
<dbReference type="PANTHER" id="PTHR13393">
    <property type="entry name" value="SAM-DEPENDENT METHYLTRANSFERASE"/>
    <property type="match status" value="1"/>
</dbReference>
<proteinExistence type="predicted"/>
<evidence type="ECO:0000313" key="6">
    <source>
        <dbReference type="EMBL" id="GAA4136735.1"/>
    </source>
</evidence>
<keyword evidence="5" id="KW-0949">S-adenosyl-L-methionine</keyword>
<sequence>MEKNTKNLHPRNKFNQDYDFMALAKRVTELKKYLQKLPDERLSLDFRDPEAVFLLNKALLASGYDIKGWEILENSLCPSIPGRLNYIHYLAELFKGRPGKPIRVMDVGTGSSIIYPLLGAKEYDWHFVATETHKPSIQQAKNILHKNPEFRQTIEIREQKNPEHILKGVIHPGEYFDAIMCNPPFYKSKEDYHNVVVKKNSKLHQETEDSLASNFKGLPNELWFPGGEQKFITQMIYESMDLKDQIGVCSSLVSNKETIRPLKAILEYHKIQDIQVTMMHQGKKISRILSWRLS</sequence>
<dbReference type="Proteomes" id="UP001500101">
    <property type="component" value="Unassembled WGS sequence"/>
</dbReference>
<dbReference type="EMBL" id="BAAAZI010000006">
    <property type="protein sequence ID" value="GAA4136735.1"/>
    <property type="molecule type" value="Genomic_DNA"/>
</dbReference>